<dbReference type="OrthoDB" id="1097392at2"/>
<keyword evidence="4" id="KW-1185">Reference proteome</keyword>
<dbReference type="Proteomes" id="UP000199440">
    <property type="component" value="Unassembled WGS sequence"/>
</dbReference>
<dbReference type="PROSITE" id="PS51257">
    <property type="entry name" value="PROKAR_LIPOPROTEIN"/>
    <property type="match status" value="1"/>
</dbReference>
<accession>A0A1G9V328</accession>
<sequence>MKTIKKYYCLLVCFIMLGSLVSCGSNDVGEDLSIDNGKLKLSFSTENGSLVDFQDLIHDYEFLDDTGTLELPWEVNFNESQDSLTAAPANFTYSKSGPLKVILKWSGFKGETHKDFGITAEVTLDEEKALSYWKISLDGTHGKQINSVVFPKISGLKNMGEEKLAVPTWMGQILDDPREYLSQSTKDEKKMAWEYPGPLSLQCLALYNPDKVGLYTAANDTETFRKSFSFTLDKSNNLTYRMLNYPSFDKEVNLYAPSYEGVIGSFKGDWITAAEQYREWGGAQKWSLESRFEKGLNPKWLEETALWVWNRGYSENVLVPAADLKQRLGLPVNVFWHWWHGCSYDEGFPEYLPPREGKESFVQAMKTARDKDINAIVYMNSFQWGNSTESWKTENASEYAVKDINGNMRTHSYNIFTGNSLTNMCMATQFWQDKYTSLSDDVVNTYGTSGVYMDQACMNRACYDSNHNHPLGGGNYWLKNFGKLTNQIRSKFSEEKPSILAGEGGAEGWMPYLNAFLTLQVSRERYAGVSRWETIPFFQAVYHQYAITYGNYSSLVTPPYDALWPEEFRPDNLERPLDPKFNKQFLMEQARSFVWGMQPTISNYHSFLASKRKEEIDYLMDIARVRYKGLKYMLYGKFLRAPKIKIPEEELNISKLSIYAGRKGKGVTAYKKEHPLVYVGAWKADDGNIGIPLASISEKSIDLNFTINKEDYKLPSKGKVFITNKEGRELLFDFSEGDIQINYELSPREVSFIEVVPSS</sequence>
<evidence type="ECO:0000313" key="4">
    <source>
        <dbReference type="Proteomes" id="UP000199440"/>
    </source>
</evidence>
<reference evidence="3 4" key="1">
    <citation type="submission" date="2016-10" db="EMBL/GenBank/DDBJ databases">
        <authorList>
            <person name="de Groot N.N."/>
        </authorList>
    </citation>
    <scope>NUCLEOTIDE SEQUENCE [LARGE SCALE GENOMIC DNA]</scope>
    <source>
        <strain evidence="3 4">DSM 19886</strain>
    </source>
</reference>
<feature type="chain" id="PRO_5011764650" description="DUF6259 domain-containing protein" evidence="1">
    <location>
        <begin position="25"/>
        <end position="759"/>
    </location>
</feature>
<dbReference type="EMBL" id="FNGV01000012">
    <property type="protein sequence ID" value="SDM66446.1"/>
    <property type="molecule type" value="Genomic_DNA"/>
</dbReference>
<organism evidence="3 4">
    <name type="scientific">Kriegella aquimaris</name>
    <dbReference type="NCBI Taxonomy" id="192904"/>
    <lineage>
        <taxon>Bacteria</taxon>
        <taxon>Pseudomonadati</taxon>
        <taxon>Bacteroidota</taxon>
        <taxon>Flavobacteriia</taxon>
        <taxon>Flavobacteriales</taxon>
        <taxon>Flavobacteriaceae</taxon>
        <taxon>Kriegella</taxon>
    </lineage>
</organism>
<dbReference type="STRING" id="192904.SAMN04488514_11289"/>
<dbReference type="RefSeq" id="WP_143017647.1">
    <property type="nucleotide sequence ID" value="NZ_FNGV01000012.1"/>
</dbReference>
<name>A0A1G9V328_9FLAO</name>
<feature type="signal peptide" evidence="1">
    <location>
        <begin position="1"/>
        <end position="24"/>
    </location>
</feature>
<feature type="domain" description="DUF6259" evidence="2">
    <location>
        <begin position="255"/>
        <end position="552"/>
    </location>
</feature>
<evidence type="ECO:0000313" key="3">
    <source>
        <dbReference type="EMBL" id="SDM66446.1"/>
    </source>
</evidence>
<dbReference type="InterPro" id="IPR046226">
    <property type="entry name" value="DUF6259"/>
</dbReference>
<dbReference type="AlphaFoldDB" id="A0A1G9V328"/>
<gene>
    <name evidence="3" type="ORF">SAMN04488514_11289</name>
</gene>
<dbReference type="Pfam" id="PF19773">
    <property type="entry name" value="DUF6259"/>
    <property type="match status" value="1"/>
</dbReference>
<protein>
    <recommendedName>
        <fullName evidence="2">DUF6259 domain-containing protein</fullName>
    </recommendedName>
</protein>
<evidence type="ECO:0000256" key="1">
    <source>
        <dbReference type="SAM" id="SignalP"/>
    </source>
</evidence>
<proteinExistence type="predicted"/>
<keyword evidence="1" id="KW-0732">Signal</keyword>
<evidence type="ECO:0000259" key="2">
    <source>
        <dbReference type="Pfam" id="PF19773"/>
    </source>
</evidence>